<evidence type="ECO:0000313" key="4">
    <source>
        <dbReference type="EMBL" id="MBM2411913.1"/>
    </source>
</evidence>
<dbReference type="Gene3D" id="3.40.50.2000">
    <property type="entry name" value="Glycogen Phosphorylase B"/>
    <property type="match status" value="2"/>
</dbReference>
<dbReference type="AlphaFoldDB" id="A0A9Q2NWC9"/>
<proteinExistence type="predicted"/>
<dbReference type="RefSeq" id="WP_085630078.1">
    <property type="nucleotide sequence ID" value="NZ_JAFBWU010000003.1"/>
</dbReference>
<name>A0A9Q2NWC9_9RHOB</name>
<reference evidence="4 7" key="1">
    <citation type="submission" date="2021-01" db="EMBL/GenBank/DDBJ databases">
        <title>Diatom-associated Roseobacters Show Island Model of Population Structure.</title>
        <authorList>
            <person name="Qu L."/>
            <person name="Feng X."/>
            <person name="Chen Y."/>
            <person name="Li L."/>
            <person name="Wang X."/>
            <person name="Hu Z."/>
            <person name="Wang H."/>
            <person name="Luo H."/>
        </authorList>
    </citation>
    <scope>NUCLEOTIDE SEQUENCE</scope>
    <source>
        <strain evidence="5 7">CC28-63</strain>
        <strain evidence="4">CC28-69</strain>
    </source>
</reference>
<evidence type="ECO:0000256" key="2">
    <source>
        <dbReference type="ARBA" id="ARBA00022679"/>
    </source>
</evidence>
<dbReference type="GeneID" id="62641454"/>
<dbReference type="OrthoDB" id="9790710at2"/>
<dbReference type="PANTHER" id="PTHR12526:SF629">
    <property type="entry name" value="TEICHURONIC ACID BIOSYNTHESIS GLYCOSYLTRANSFERASE TUAH-RELATED"/>
    <property type="match status" value="1"/>
</dbReference>
<dbReference type="InterPro" id="IPR001296">
    <property type="entry name" value="Glyco_trans_1"/>
</dbReference>
<dbReference type="Proteomes" id="UP000755667">
    <property type="component" value="Unassembled WGS sequence"/>
</dbReference>
<dbReference type="Proteomes" id="UP000809440">
    <property type="component" value="Unassembled WGS sequence"/>
</dbReference>
<evidence type="ECO:0000313" key="7">
    <source>
        <dbReference type="Proteomes" id="UP000809440"/>
    </source>
</evidence>
<feature type="domain" description="Glycosyl transferase family 1" evidence="3">
    <location>
        <begin position="306"/>
        <end position="451"/>
    </location>
</feature>
<keyword evidence="2" id="KW-0808">Transferase</keyword>
<evidence type="ECO:0000313" key="5">
    <source>
        <dbReference type="EMBL" id="MBM2416580.1"/>
    </source>
</evidence>
<organism evidence="4 6">
    <name type="scientific">Marivita cryptomonadis</name>
    <dbReference type="NCBI Taxonomy" id="505252"/>
    <lineage>
        <taxon>Bacteria</taxon>
        <taxon>Pseudomonadati</taxon>
        <taxon>Pseudomonadota</taxon>
        <taxon>Alphaproteobacteria</taxon>
        <taxon>Rhodobacterales</taxon>
        <taxon>Roseobacteraceae</taxon>
        <taxon>Marivita</taxon>
    </lineage>
</organism>
<dbReference type="GO" id="GO:0016757">
    <property type="term" value="F:glycosyltransferase activity"/>
    <property type="evidence" value="ECO:0007669"/>
    <property type="project" value="UniProtKB-KW"/>
</dbReference>
<gene>
    <name evidence="4" type="ORF">JQX41_06350</name>
    <name evidence="5" type="ORF">JQX48_06350</name>
</gene>
<evidence type="ECO:0000259" key="3">
    <source>
        <dbReference type="Pfam" id="PF00534"/>
    </source>
</evidence>
<accession>A0A9Q2NWC9</accession>
<dbReference type="Pfam" id="PF00534">
    <property type="entry name" value="Glycos_transf_1"/>
    <property type="match status" value="1"/>
</dbReference>
<dbReference type="PANTHER" id="PTHR12526">
    <property type="entry name" value="GLYCOSYLTRANSFERASE"/>
    <property type="match status" value="1"/>
</dbReference>
<evidence type="ECO:0000256" key="1">
    <source>
        <dbReference type="ARBA" id="ARBA00022676"/>
    </source>
</evidence>
<comment type="caution">
    <text evidence="4">The sequence shown here is derived from an EMBL/GenBank/DDBJ whole genome shotgun (WGS) entry which is preliminary data.</text>
</comment>
<protein>
    <submittedName>
        <fullName evidence="4">Glycosyltransferase</fullName>
    </submittedName>
</protein>
<dbReference type="EMBL" id="JAFBXE010000003">
    <property type="protein sequence ID" value="MBM2411913.1"/>
    <property type="molecule type" value="Genomic_DNA"/>
</dbReference>
<keyword evidence="1" id="KW-0328">Glycosyltransferase</keyword>
<keyword evidence="7" id="KW-1185">Reference proteome</keyword>
<sequence>MSEPVSAHVICIVPKLGASVGGGKINAVFTRMNLLANKADTKVTLLNLQHGCNQKIAFAELVASGLLDSKIAHQSIYELCVSPQTTLRDGPSLPDWDDTRSQHGSKERVIYLRNGVPVMRDSNEHTIAGVQTTRHLLTDPERDIRLKYLDDALVESREAFGDGFVDKVAFVGGHPACRTRREHGRLIEVEDFGLGQTYSDEIIHHRVLVHRYFPEDAIVFIDGITSSHLSHPIPARKVLFLHADHRNPTGKIVPRSRGLIEAFDGDAIITATHAHKQRLDAELAHTTPVRVIPHYTDAAATPGAPRKDICTVSRLELTGKPIHQCIEAFVRIMHLIPDTNYLIYGAGLGEARLQQLIDHHDCGNRVRLMGHTANAPEVFSQSLFSLAPTMTEGFGLALLEALTCDCPVISFDVDYGPRELIRSGENGELVQPRDLDAIAAAILKVHADRDRYASGCAASVEYYSFDRYRDRYHQLIDDLVANRFYFDLSARDLKGETLRALDKAPAQHRDRLLDLYIHQCHLSRDLGSMYDGFRQKIALRPKDQRPIVRCIWLSRRLGRDAECRAHLDLFAQRFPDQHADFVARYPDFIELADAVEGLA</sequence>
<dbReference type="EMBL" id="JAFBXF010000003">
    <property type="protein sequence ID" value="MBM2416580.1"/>
    <property type="molecule type" value="Genomic_DNA"/>
</dbReference>
<dbReference type="SUPFAM" id="SSF53756">
    <property type="entry name" value="UDP-Glycosyltransferase/glycogen phosphorylase"/>
    <property type="match status" value="1"/>
</dbReference>
<evidence type="ECO:0000313" key="6">
    <source>
        <dbReference type="Proteomes" id="UP000755667"/>
    </source>
</evidence>